<sequence length="127" mass="13710">MTHDLDRAEAALRPVYGDRLLLAASPWSREVFRRIEALTDIAEQETVLFMTGGGFSFDFAYDGYIGIGYVTEAVAALAREIPDDALRVDTLLRSIPAGTRWHGILLGCRGLVLTRGSGLTVVPASAG</sequence>
<proteinExistence type="predicted"/>
<evidence type="ECO:0000313" key="1">
    <source>
        <dbReference type="EMBL" id="SDD73561.1"/>
    </source>
</evidence>
<dbReference type="OrthoDB" id="9828376at2"/>
<dbReference type="RefSeq" id="WP_093186442.1">
    <property type="nucleotide sequence ID" value="NZ_FMYH01000010.1"/>
</dbReference>
<reference evidence="1 2" key="1">
    <citation type="submission" date="2016-09" db="EMBL/GenBank/DDBJ databases">
        <authorList>
            <person name="Capua I."/>
            <person name="De Benedictis P."/>
            <person name="Joannis T."/>
            <person name="Lombin L.H."/>
            <person name="Cattoli G."/>
        </authorList>
    </citation>
    <scope>NUCLEOTIDE SEQUENCE [LARGE SCALE GENOMIC DNA]</scope>
    <source>
        <strain evidence="1 2">ISLP-3</strain>
    </source>
</reference>
<accession>A0A1G6X5Z2</accession>
<gene>
    <name evidence="1" type="ORF">SAMN05216410_0093</name>
</gene>
<dbReference type="STRING" id="1814289.SAMN05216410_0093"/>
<evidence type="ECO:0000313" key="2">
    <source>
        <dbReference type="Proteomes" id="UP000199039"/>
    </source>
</evidence>
<keyword evidence="2" id="KW-1185">Reference proteome</keyword>
<organism evidence="1 2">
    <name type="scientific">Sanguibacter gelidistatuariae</name>
    <dbReference type="NCBI Taxonomy" id="1814289"/>
    <lineage>
        <taxon>Bacteria</taxon>
        <taxon>Bacillati</taxon>
        <taxon>Actinomycetota</taxon>
        <taxon>Actinomycetes</taxon>
        <taxon>Micrococcales</taxon>
        <taxon>Sanguibacteraceae</taxon>
        <taxon>Sanguibacter</taxon>
    </lineage>
</organism>
<name>A0A1G6X5Z2_9MICO</name>
<protein>
    <submittedName>
        <fullName evidence="1">Uncharacterized protein</fullName>
    </submittedName>
</protein>
<dbReference type="EMBL" id="FMYH01000010">
    <property type="protein sequence ID" value="SDD73561.1"/>
    <property type="molecule type" value="Genomic_DNA"/>
</dbReference>
<dbReference type="Proteomes" id="UP000199039">
    <property type="component" value="Unassembled WGS sequence"/>
</dbReference>
<dbReference type="AlphaFoldDB" id="A0A1G6X5Z2"/>